<dbReference type="Proteomes" id="UP000267250">
    <property type="component" value="Chromosome"/>
</dbReference>
<keyword evidence="12" id="KW-0812">Transmembrane</keyword>
<comment type="similarity">
    <text evidence="11">Belongs to the phosphatidylserine decarboxylase family. PSD-A subfamily.</text>
</comment>
<sequence>MKLPIAKEGIPYILIFTILTLITYLLHPYIAIIPFILTLFTTFFFRDPYREIPFDENLLVSPADGKIMSIVEIDENDYIKDKAIKVSIFLSIFNVHINRIPIGGKIDFHKYRPGKMLPAFKSHASELNERNSIGINTGTIKILIHQITGFIARRIVWWVKPGDIVKQGDRFGLIKFGSCTEIIVPKDKVEILVQQGDKVIGGKTVIGRVISK</sequence>
<keyword evidence="1 11" id="KW-1003">Cell membrane</keyword>
<keyword evidence="4 11" id="KW-0443">Lipid metabolism</keyword>
<dbReference type="HAMAP" id="MF_00664">
    <property type="entry name" value="PS_decarb_PSD_A"/>
    <property type="match status" value="1"/>
</dbReference>
<dbReference type="PANTHER" id="PTHR35809:SF1">
    <property type="entry name" value="ARCHAETIDYLSERINE DECARBOXYLASE PROENZYME-RELATED"/>
    <property type="match status" value="1"/>
</dbReference>
<dbReference type="InterPro" id="IPR003817">
    <property type="entry name" value="PS_Dcarbxylase"/>
</dbReference>
<comment type="subcellular location">
    <subcellularLocation>
        <location evidence="11">Cell membrane</location>
        <topology evidence="11">Peripheral membrane protein</topology>
    </subcellularLocation>
</comment>
<dbReference type="OrthoDB" id="9790893at2"/>
<evidence type="ECO:0000256" key="1">
    <source>
        <dbReference type="ARBA" id="ARBA00022475"/>
    </source>
</evidence>
<dbReference type="InterPro" id="IPR033175">
    <property type="entry name" value="PSD-A"/>
</dbReference>
<dbReference type="GO" id="GO:0006646">
    <property type="term" value="P:phosphatidylethanolamine biosynthetic process"/>
    <property type="evidence" value="ECO:0007669"/>
    <property type="project" value="UniProtKB-UniRule"/>
</dbReference>
<keyword evidence="12" id="KW-1133">Transmembrane helix</keyword>
<evidence type="ECO:0000313" key="13">
    <source>
        <dbReference type="EMBL" id="AZR72646.1"/>
    </source>
</evidence>
<dbReference type="AlphaFoldDB" id="A0A3Q9HPC2"/>
<dbReference type="EMBL" id="CP016379">
    <property type="protein sequence ID" value="AZR72646.1"/>
    <property type="molecule type" value="Genomic_DNA"/>
</dbReference>
<keyword evidence="8 11" id="KW-0456">Lyase</keyword>
<keyword evidence="6 11" id="KW-0865">Zymogen</keyword>
<comment type="PTM">
    <text evidence="11">Is synthesized initially as an inactive proenzyme. Formation of the active enzyme involves a self-maturation process in which the active site pyruvoyl group is generated from an internal serine residue via an autocatalytic post-translational modification. Two non-identical subunits are generated from the proenzyme in this reaction, and the pyruvate is formed at the N-terminus of the alpha chain, which is derived from the carboxyl end of the proenzyme. The post-translation cleavage follows an unusual pathway, termed non-hydrolytic serinolysis, in which the side chain hydroxyl group of the serine supplies its oxygen atom to form the C-terminus of the beta chain, while the remainder of the serine residue undergoes an oxidative deamination to produce ammonia and the pyruvoyl prosthetic group on the alpha chain.</text>
</comment>
<evidence type="ECO:0000313" key="14">
    <source>
        <dbReference type="Proteomes" id="UP000267250"/>
    </source>
</evidence>
<feature type="modified residue" description="Pyruvic acid (Ser); by autocatalysis" evidence="11">
    <location>
        <position position="178"/>
    </location>
</feature>
<dbReference type="NCBIfam" id="NF003678">
    <property type="entry name" value="PRK05305.1-2"/>
    <property type="match status" value="1"/>
</dbReference>
<comment type="pathway">
    <text evidence="11">Phospholipid metabolism; phosphatidylethanolamine biosynthesis; phosphatidylethanolamine from CDP-diacylglycerol: step 2/2.</text>
</comment>
<keyword evidence="9 11" id="KW-1208">Phospholipid metabolism</keyword>
<evidence type="ECO:0000256" key="6">
    <source>
        <dbReference type="ARBA" id="ARBA00023145"/>
    </source>
</evidence>
<dbReference type="GO" id="GO:0005886">
    <property type="term" value="C:plasma membrane"/>
    <property type="evidence" value="ECO:0007669"/>
    <property type="project" value="UniProtKB-SubCell"/>
</dbReference>
<evidence type="ECO:0000256" key="2">
    <source>
        <dbReference type="ARBA" id="ARBA00022516"/>
    </source>
</evidence>
<comment type="function">
    <text evidence="11">Catalyzes the formation of phosphatidylethanolamine (PtdEtn) from phosphatidylserine (PtdSer).</text>
</comment>
<dbReference type="Pfam" id="PF02666">
    <property type="entry name" value="PS_Dcarbxylase"/>
    <property type="match status" value="1"/>
</dbReference>
<feature type="chain" id="PRO_5023402831" description="Phosphatidylserine decarboxylase beta chain" evidence="11">
    <location>
        <begin position="1"/>
        <end position="177"/>
    </location>
</feature>
<keyword evidence="3 11" id="KW-0210">Decarboxylase</keyword>
<gene>
    <name evidence="11" type="primary">psd</name>
    <name evidence="13" type="ORF">BBF96_04125</name>
</gene>
<keyword evidence="2 11" id="KW-0444">Lipid biosynthesis</keyword>
<evidence type="ECO:0000256" key="7">
    <source>
        <dbReference type="ARBA" id="ARBA00023209"/>
    </source>
</evidence>
<evidence type="ECO:0000256" key="4">
    <source>
        <dbReference type="ARBA" id="ARBA00023098"/>
    </source>
</evidence>
<comment type="cofactor">
    <cofactor evidence="11">
        <name>pyruvate</name>
        <dbReference type="ChEBI" id="CHEBI:15361"/>
    </cofactor>
    <text evidence="11">Binds 1 pyruvoyl group covalently per subunit.</text>
</comment>
<feature type="site" description="Cleavage (non-hydrolytic); by autocatalysis" evidence="11">
    <location>
        <begin position="177"/>
        <end position="178"/>
    </location>
</feature>
<dbReference type="KEGG" id="aft:BBF96_04125"/>
<proteinExistence type="inferred from homology"/>
<evidence type="ECO:0000256" key="9">
    <source>
        <dbReference type="ARBA" id="ARBA00023264"/>
    </source>
</evidence>
<protein>
    <recommendedName>
        <fullName evidence="11">Phosphatidylserine decarboxylase proenzyme</fullName>
        <ecNumber evidence="11">4.1.1.65</ecNumber>
    </recommendedName>
    <component>
        <recommendedName>
            <fullName evidence="11">Phosphatidylserine decarboxylase alpha chain</fullName>
        </recommendedName>
    </component>
    <component>
        <recommendedName>
            <fullName evidence="11">Phosphatidylserine decarboxylase beta chain</fullName>
        </recommendedName>
    </component>
</protein>
<evidence type="ECO:0000256" key="5">
    <source>
        <dbReference type="ARBA" id="ARBA00023136"/>
    </source>
</evidence>
<dbReference type="NCBIfam" id="NF003685">
    <property type="entry name" value="PRK05305.2-5"/>
    <property type="match status" value="1"/>
</dbReference>
<dbReference type="UniPathway" id="UPA00558">
    <property type="reaction ID" value="UER00616"/>
</dbReference>
<name>A0A3Q9HPC2_9FIRM</name>
<evidence type="ECO:0000256" key="11">
    <source>
        <dbReference type="HAMAP-Rule" id="MF_00664"/>
    </source>
</evidence>
<evidence type="ECO:0000256" key="8">
    <source>
        <dbReference type="ARBA" id="ARBA00023239"/>
    </source>
</evidence>
<organism evidence="13 14">
    <name type="scientific">Anoxybacter fermentans</name>
    <dbReference type="NCBI Taxonomy" id="1323375"/>
    <lineage>
        <taxon>Bacteria</taxon>
        <taxon>Bacillati</taxon>
        <taxon>Bacillota</taxon>
        <taxon>Clostridia</taxon>
        <taxon>Halanaerobiales</taxon>
        <taxon>Anoxybacter</taxon>
    </lineage>
</organism>
<evidence type="ECO:0000256" key="3">
    <source>
        <dbReference type="ARBA" id="ARBA00022793"/>
    </source>
</evidence>
<feature type="active site" description="Schiff-base intermediate with substrate; via pyruvic acid" evidence="11">
    <location>
        <position position="178"/>
    </location>
</feature>
<evidence type="ECO:0000256" key="10">
    <source>
        <dbReference type="ARBA" id="ARBA00023317"/>
    </source>
</evidence>
<dbReference type="RefSeq" id="WP_127015975.1">
    <property type="nucleotide sequence ID" value="NZ_CP016379.1"/>
</dbReference>
<feature type="chain" id="PRO_5023402830" description="Phosphatidylserine decarboxylase alpha chain" evidence="11">
    <location>
        <begin position="178"/>
        <end position="212"/>
    </location>
</feature>
<comment type="subunit">
    <text evidence="11">Heterodimer of a large membrane-associated beta subunit and a small pyruvoyl-containing alpha subunit.</text>
</comment>
<dbReference type="GO" id="GO:0004609">
    <property type="term" value="F:phosphatidylserine decarboxylase activity"/>
    <property type="evidence" value="ECO:0007669"/>
    <property type="project" value="UniProtKB-UniRule"/>
</dbReference>
<keyword evidence="14" id="KW-1185">Reference proteome</keyword>
<accession>A0A3Q9HPC2</accession>
<feature type="transmembrane region" description="Helical" evidence="12">
    <location>
        <begin position="12"/>
        <end position="45"/>
    </location>
</feature>
<evidence type="ECO:0000256" key="12">
    <source>
        <dbReference type="SAM" id="Phobius"/>
    </source>
</evidence>
<dbReference type="PANTHER" id="PTHR35809">
    <property type="entry name" value="ARCHAETIDYLSERINE DECARBOXYLASE PROENZYME-RELATED"/>
    <property type="match status" value="1"/>
</dbReference>
<keyword evidence="5 11" id="KW-0472">Membrane</keyword>
<keyword evidence="10 11" id="KW-0670">Pyruvate</keyword>
<comment type="catalytic activity">
    <reaction evidence="11">
        <text>a 1,2-diacyl-sn-glycero-3-phospho-L-serine + H(+) = a 1,2-diacyl-sn-glycero-3-phosphoethanolamine + CO2</text>
        <dbReference type="Rhea" id="RHEA:20828"/>
        <dbReference type="ChEBI" id="CHEBI:15378"/>
        <dbReference type="ChEBI" id="CHEBI:16526"/>
        <dbReference type="ChEBI" id="CHEBI:57262"/>
        <dbReference type="ChEBI" id="CHEBI:64612"/>
        <dbReference type="EC" id="4.1.1.65"/>
    </reaction>
</comment>
<dbReference type="EC" id="4.1.1.65" evidence="11"/>
<reference evidence="13 14" key="1">
    <citation type="submission" date="2016-07" db="EMBL/GenBank/DDBJ databases">
        <title>Genome and transcriptome analysis of iron-reducing fermentative bacteria Anoxybacter fermentans.</title>
        <authorList>
            <person name="Zeng X."/>
            <person name="Shao Z."/>
        </authorList>
    </citation>
    <scope>NUCLEOTIDE SEQUENCE [LARGE SCALE GENOMIC DNA]</scope>
    <source>
        <strain evidence="13 14">DY22613</strain>
    </source>
</reference>
<keyword evidence="7 11" id="KW-0594">Phospholipid biosynthesis</keyword>